<dbReference type="EC" id="7.2.2.10" evidence="18"/>
<comment type="subcellular location">
    <subcellularLocation>
        <location evidence="1">Cell membrane</location>
        <topology evidence="1">Multi-pass membrane protein</topology>
    </subcellularLocation>
    <subcellularLocation>
        <location evidence="18">Membrane</location>
        <topology evidence="18">Multi-pass membrane protein</topology>
    </subcellularLocation>
</comment>
<keyword evidence="17 18" id="KW-0472">Membrane</keyword>
<reference evidence="21" key="2">
    <citation type="submission" date="2025-09" db="UniProtKB">
        <authorList>
            <consortium name="Ensembl"/>
        </authorList>
    </citation>
    <scope>IDENTIFICATION</scope>
</reference>
<dbReference type="InterPro" id="IPR001757">
    <property type="entry name" value="P_typ_ATPase"/>
</dbReference>
<dbReference type="InterPro" id="IPR018303">
    <property type="entry name" value="ATPase_P-typ_P_site"/>
</dbReference>
<dbReference type="InterPro" id="IPR006068">
    <property type="entry name" value="ATPase_P-typ_cation-transptr_C"/>
</dbReference>
<dbReference type="Pfam" id="PF00690">
    <property type="entry name" value="Cation_ATPase_N"/>
    <property type="match status" value="1"/>
</dbReference>
<dbReference type="GO" id="GO:0005524">
    <property type="term" value="F:ATP binding"/>
    <property type="evidence" value="ECO:0007669"/>
    <property type="project" value="UniProtKB-KW"/>
</dbReference>
<evidence type="ECO:0000256" key="12">
    <source>
        <dbReference type="ARBA" id="ARBA00022842"/>
    </source>
</evidence>
<comment type="caution">
    <text evidence="18">Lacks conserved residue(s) required for the propagation of feature annotation.</text>
</comment>
<dbReference type="SFLD" id="SFLDG00002">
    <property type="entry name" value="C1.7:_P-type_atpase_like"/>
    <property type="match status" value="1"/>
</dbReference>
<dbReference type="PANTHER" id="PTHR24093:SF435">
    <property type="entry name" value="PLASMA MEMBRANE CALCIUM-TRANSPORTING ATPASE 4"/>
    <property type="match status" value="1"/>
</dbReference>
<evidence type="ECO:0000256" key="17">
    <source>
        <dbReference type="ARBA" id="ARBA00023136"/>
    </source>
</evidence>
<dbReference type="InterPro" id="IPR008250">
    <property type="entry name" value="ATPase_P-typ_transduc_dom_A_sf"/>
</dbReference>
<dbReference type="Gene3D" id="2.70.150.10">
    <property type="entry name" value="Calcium-transporting ATPase, cytoplasmic transduction domain A"/>
    <property type="match status" value="1"/>
</dbReference>
<dbReference type="InterPro" id="IPR023298">
    <property type="entry name" value="ATPase_P-typ_TM_dom_sf"/>
</dbReference>
<keyword evidence="5" id="KW-0597">Phosphoprotein</keyword>
<keyword evidence="12" id="KW-0460">Magnesium</keyword>
<proteinExistence type="inferred from homology"/>
<dbReference type="InterPro" id="IPR023299">
    <property type="entry name" value="ATPase_P-typ_cyto_dom_N"/>
</dbReference>
<evidence type="ECO:0000259" key="20">
    <source>
        <dbReference type="SMART" id="SM00831"/>
    </source>
</evidence>
<evidence type="ECO:0000256" key="3">
    <source>
        <dbReference type="ARBA" id="ARBA00022448"/>
    </source>
</evidence>
<dbReference type="Proteomes" id="UP000472262">
    <property type="component" value="Unassembled WGS sequence"/>
</dbReference>
<keyword evidence="9 18" id="KW-0547">Nucleotide-binding</keyword>
<dbReference type="Pfam" id="PF13246">
    <property type="entry name" value="Cation_ATPase"/>
    <property type="match status" value="1"/>
</dbReference>
<keyword evidence="6 18" id="KW-0109">Calcium transport</keyword>
<comment type="similarity">
    <text evidence="2 18">Belongs to the cation transport ATPase (P-type) (TC 3.A.3) family. Type IIB subfamily.</text>
</comment>
<dbReference type="GO" id="GO:0005886">
    <property type="term" value="C:plasma membrane"/>
    <property type="evidence" value="ECO:0007669"/>
    <property type="project" value="UniProtKB-SubCell"/>
</dbReference>
<keyword evidence="8" id="KW-0479">Metal-binding</keyword>
<dbReference type="PANTHER" id="PTHR24093">
    <property type="entry name" value="CATION TRANSPORTING ATPASE"/>
    <property type="match status" value="1"/>
</dbReference>
<dbReference type="NCBIfam" id="TIGR01517">
    <property type="entry name" value="ATPase-IIB_Ca"/>
    <property type="match status" value="1"/>
</dbReference>
<dbReference type="Pfam" id="PF08282">
    <property type="entry name" value="Hydrolase_3"/>
    <property type="match status" value="1"/>
</dbReference>
<dbReference type="FunFam" id="2.70.150.10:FF:000001">
    <property type="entry name" value="Calcium-transporting ATPase"/>
    <property type="match status" value="1"/>
</dbReference>
<evidence type="ECO:0000256" key="18">
    <source>
        <dbReference type="RuleBase" id="RU361146"/>
    </source>
</evidence>
<reference evidence="21" key="1">
    <citation type="submission" date="2025-08" db="UniProtKB">
        <authorList>
            <consortium name="Ensembl"/>
        </authorList>
    </citation>
    <scope>IDENTIFICATION</scope>
</reference>
<evidence type="ECO:0000256" key="4">
    <source>
        <dbReference type="ARBA" id="ARBA00022475"/>
    </source>
</evidence>
<dbReference type="Pfam" id="PF00689">
    <property type="entry name" value="Cation_ATPase_C"/>
    <property type="match status" value="1"/>
</dbReference>
<evidence type="ECO:0000256" key="1">
    <source>
        <dbReference type="ARBA" id="ARBA00004651"/>
    </source>
</evidence>
<dbReference type="FunFam" id="3.40.1110.10:FF:000002">
    <property type="entry name" value="Calcium-transporting ATPase"/>
    <property type="match status" value="1"/>
</dbReference>
<keyword evidence="15 18" id="KW-1133">Transmembrane helix</keyword>
<sequence>MANNTADHPPGNSVAEVDHEGDFGCTTMQLRELMELRSGEAVNKIAECYGDVQGICRRLKTSPVEGLSGNPADLEKRHTAFGKNFIPPKKPKTFLQLVWEALQDVTLIILEVAAIISLGLSFYHPQGEGSDASGGVEDEGEAQAGWIEGAAILFSVIIVVLVTAFNDWSKEKQFRGLQNRIEQEQKFTVIRKGQVIQIPVAEIVVGDIAQIKYGDLLPADGILIQGNDLKIDESSLTGESDHVRKSLEKDPMLLSGTHVMEGSGRMVVSAVGLNSQTGIIFTLLGASDEEKKKVKKAKTQDGIALEIQPLKSEEGAESEEKEEKEEKEKKKVNVTKKEKSVLQGKLTRLAVQIGKAGLIMSAVTVIILILFFVIDTFGVQGREWTAECTPIYIQYFVKFFIIGVTVLVVAVPEGLPLAVTISLAYSVKKMMKDNNLVRHLDACETMGNATAICSDKTGTLTMNRMTVVQAFIGDTHYKSIPESEAINPETLELLVNSISINSAYTTKILPSEKEGGLPRHVGNKTECALLGLVLELKRDYQPIRDEVPEEKLYKVYTFNSSRKSMSTVLKNTSGPGFRMYSKGASEIVLRKCSHILDASGQSLVFKAKDRDEMVRKVIEPMACDGLRTICIAMREFTTEPDWDNEADILNNLTCICVVGIEDPVRHEVPEAISKCQRAGITVRMVTGDNINTARAIATKCGILQPGEDFLCLEGKDFNQQIRNDKGEVEQERLDKVWPKLRVLARSSPTDKHTLVKGIIDSTVGETRQVVAVTGDGTNDGPALKKADVGFAMGIAGTDVAKEASDIILTDDNFTSIVKAVMWGRNVYDSISKFLQFQLTVNVVAVIVAFTGACITQDSPLKAVQMLWVNLIMDTLASLALATEPPTEALLLRKPYGRNKPLISRTMMKNILGHAVYQLIITFTLLFIIIVQFGGKPFSCTALTIDQWLWCVFIGVGELLWGQFISAVPTHRLKFLKEAGHGIPKEDIAEEVLTEGADEIDHAEMEMRRGQILWFRGLNRIQTQMDVVYTFQTGQTAVPGALRRQPSVVSQHNDAKTVSSPTHVGISSSSLSANSAAAAGPPAPASSSTTGSECHITHRQTSSAVA</sequence>
<dbReference type="Pfam" id="PF12424">
    <property type="entry name" value="ATP_Ca_trans_C"/>
    <property type="match status" value="1"/>
</dbReference>
<dbReference type="InterPro" id="IPR022141">
    <property type="entry name" value="ATP_Ca_trans_C"/>
</dbReference>
<evidence type="ECO:0000256" key="14">
    <source>
        <dbReference type="ARBA" id="ARBA00022967"/>
    </source>
</evidence>
<dbReference type="SMART" id="SM00831">
    <property type="entry name" value="Cation_ATPase_N"/>
    <property type="match status" value="1"/>
</dbReference>
<keyword evidence="10 18" id="KW-0106">Calcium</keyword>
<dbReference type="Gene3D" id="1.20.1110.10">
    <property type="entry name" value="Calcium-transporting ATPase, transmembrane domain"/>
    <property type="match status" value="2"/>
</dbReference>
<evidence type="ECO:0000256" key="19">
    <source>
        <dbReference type="SAM" id="MobiDB-lite"/>
    </source>
</evidence>
<evidence type="ECO:0000256" key="13">
    <source>
        <dbReference type="ARBA" id="ARBA00022860"/>
    </source>
</evidence>
<organism evidence="21 22">
    <name type="scientific">Sinocyclocheilus grahami</name>
    <name type="common">Dianchi golden-line fish</name>
    <name type="synonym">Barbus grahami</name>
    <dbReference type="NCBI Taxonomy" id="75366"/>
    <lineage>
        <taxon>Eukaryota</taxon>
        <taxon>Metazoa</taxon>
        <taxon>Chordata</taxon>
        <taxon>Craniata</taxon>
        <taxon>Vertebrata</taxon>
        <taxon>Euteleostomi</taxon>
        <taxon>Actinopterygii</taxon>
        <taxon>Neopterygii</taxon>
        <taxon>Teleostei</taxon>
        <taxon>Ostariophysi</taxon>
        <taxon>Cypriniformes</taxon>
        <taxon>Cyprinidae</taxon>
        <taxon>Cyprininae</taxon>
        <taxon>Sinocyclocheilus</taxon>
    </lineage>
</organism>
<dbReference type="Gene3D" id="3.40.1110.10">
    <property type="entry name" value="Calcium-transporting ATPase, cytoplasmic domain N"/>
    <property type="match status" value="1"/>
</dbReference>
<evidence type="ECO:0000256" key="2">
    <source>
        <dbReference type="ARBA" id="ARBA00006124"/>
    </source>
</evidence>
<dbReference type="CDD" id="cd02081">
    <property type="entry name" value="P-type_ATPase_Ca_PMCA-like"/>
    <property type="match status" value="1"/>
</dbReference>
<dbReference type="InterPro" id="IPR036412">
    <property type="entry name" value="HAD-like_sf"/>
</dbReference>
<dbReference type="GO" id="GO:0005516">
    <property type="term" value="F:calmodulin binding"/>
    <property type="evidence" value="ECO:0007669"/>
    <property type="project" value="UniProtKB-KW"/>
</dbReference>
<evidence type="ECO:0000256" key="8">
    <source>
        <dbReference type="ARBA" id="ARBA00022723"/>
    </source>
</evidence>
<keyword evidence="3 18" id="KW-0813">Transport</keyword>
<dbReference type="SFLD" id="SFLDF00027">
    <property type="entry name" value="p-type_atpase"/>
    <property type="match status" value="1"/>
</dbReference>
<keyword evidence="16 18" id="KW-0406">Ion transport</keyword>
<evidence type="ECO:0000256" key="9">
    <source>
        <dbReference type="ARBA" id="ARBA00022741"/>
    </source>
</evidence>
<keyword evidence="22" id="KW-1185">Reference proteome</keyword>
<evidence type="ECO:0000256" key="11">
    <source>
        <dbReference type="ARBA" id="ARBA00022840"/>
    </source>
</evidence>
<feature type="region of interest" description="Disordered" evidence="19">
    <location>
        <begin position="1041"/>
        <end position="1105"/>
    </location>
</feature>
<protein>
    <recommendedName>
        <fullName evidence="18">Calcium-transporting ATPase</fullName>
        <ecNumber evidence="18">7.2.2.10</ecNumber>
    </recommendedName>
</protein>
<evidence type="ECO:0000313" key="22">
    <source>
        <dbReference type="Proteomes" id="UP000472262"/>
    </source>
</evidence>
<evidence type="ECO:0000313" key="21">
    <source>
        <dbReference type="Ensembl" id="ENSSGRP00000091902.1"/>
    </source>
</evidence>
<dbReference type="GO" id="GO:0051480">
    <property type="term" value="P:regulation of cytosolic calcium ion concentration"/>
    <property type="evidence" value="ECO:0007669"/>
    <property type="project" value="TreeGrafter"/>
</dbReference>
<evidence type="ECO:0000256" key="5">
    <source>
        <dbReference type="ARBA" id="ARBA00022553"/>
    </source>
</evidence>
<feature type="transmembrane region" description="Helical" evidence="18">
    <location>
        <begin position="358"/>
        <end position="379"/>
    </location>
</feature>
<feature type="transmembrane region" description="Helical" evidence="18">
    <location>
        <begin position="914"/>
        <end position="934"/>
    </location>
</feature>
<feature type="transmembrane region" description="Helical" evidence="18">
    <location>
        <begin position="946"/>
        <end position="967"/>
    </location>
</feature>
<evidence type="ECO:0000256" key="10">
    <source>
        <dbReference type="ARBA" id="ARBA00022837"/>
    </source>
</evidence>
<keyword evidence="4" id="KW-1003">Cell membrane</keyword>
<dbReference type="SUPFAM" id="SSF81665">
    <property type="entry name" value="Calcium ATPase, transmembrane domain M"/>
    <property type="match status" value="1"/>
</dbReference>
<dbReference type="Pfam" id="PF00122">
    <property type="entry name" value="E1-E2_ATPase"/>
    <property type="match status" value="1"/>
</dbReference>
<evidence type="ECO:0000256" key="7">
    <source>
        <dbReference type="ARBA" id="ARBA00022692"/>
    </source>
</evidence>
<dbReference type="InterPro" id="IPR006408">
    <property type="entry name" value="P-type_ATPase_IIB"/>
</dbReference>
<evidence type="ECO:0000256" key="6">
    <source>
        <dbReference type="ARBA" id="ARBA00022568"/>
    </source>
</evidence>
<accession>A0A672RSQ1</accession>
<comment type="catalytic activity">
    <reaction evidence="18">
        <text>Ca(2+)(in) + ATP + H2O = Ca(2+)(out) + ADP + phosphate + H(+)</text>
        <dbReference type="Rhea" id="RHEA:18105"/>
        <dbReference type="ChEBI" id="CHEBI:15377"/>
        <dbReference type="ChEBI" id="CHEBI:15378"/>
        <dbReference type="ChEBI" id="CHEBI:29108"/>
        <dbReference type="ChEBI" id="CHEBI:30616"/>
        <dbReference type="ChEBI" id="CHEBI:43474"/>
        <dbReference type="ChEBI" id="CHEBI:456216"/>
        <dbReference type="EC" id="7.2.2.10"/>
    </reaction>
</comment>
<evidence type="ECO:0000256" key="16">
    <source>
        <dbReference type="ARBA" id="ARBA00023065"/>
    </source>
</evidence>
<feature type="transmembrane region" description="Helical" evidence="18">
    <location>
        <begin position="399"/>
        <end position="425"/>
    </location>
</feature>
<dbReference type="NCBIfam" id="TIGR01494">
    <property type="entry name" value="ATPase_P-type"/>
    <property type="match status" value="4"/>
</dbReference>
<dbReference type="Ensembl" id="ENSSGRT00000097818.1">
    <property type="protein sequence ID" value="ENSSGRP00000091902.1"/>
    <property type="gene ID" value="ENSSGRG00000046055.1"/>
</dbReference>
<dbReference type="GO" id="GO:0046872">
    <property type="term" value="F:metal ion binding"/>
    <property type="evidence" value="ECO:0007669"/>
    <property type="project" value="UniProtKB-KW"/>
</dbReference>
<feature type="transmembrane region" description="Helical" evidence="18">
    <location>
        <begin position="144"/>
        <end position="165"/>
    </location>
</feature>
<keyword evidence="7 18" id="KW-0812">Transmembrane</keyword>
<dbReference type="GO" id="GO:0030165">
    <property type="term" value="F:PDZ domain binding"/>
    <property type="evidence" value="ECO:0007669"/>
    <property type="project" value="TreeGrafter"/>
</dbReference>
<dbReference type="FunFam" id="3.40.50.1000:FF:000007">
    <property type="entry name" value="Calcium-transporting ATPase"/>
    <property type="match status" value="1"/>
</dbReference>
<dbReference type="SUPFAM" id="SSF81653">
    <property type="entry name" value="Calcium ATPase, transduction domain A"/>
    <property type="match status" value="1"/>
</dbReference>
<dbReference type="PROSITE" id="PS00154">
    <property type="entry name" value="ATPASE_E1_E2"/>
    <property type="match status" value="1"/>
</dbReference>
<dbReference type="InterPro" id="IPR044492">
    <property type="entry name" value="P_typ_ATPase_HD_dom"/>
</dbReference>
<keyword evidence="13" id="KW-0112">Calmodulin-binding</keyword>
<keyword evidence="11 18" id="KW-0067">ATP-binding</keyword>
<feature type="region of interest" description="Disordered" evidence="19">
    <location>
        <begin position="312"/>
        <end position="332"/>
    </location>
</feature>
<keyword evidence="14" id="KW-1278">Translocase</keyword>
<dbReference type="FunFam" id="1.20.1110.10:FF:000002">
    <property type="entry name" value="Calcium-transporting ATPase"/>
    <property type="match status" value="1"/>
</dbReference>
<dbReference type="SUPFAM" id="SSF81660">
    <property type="entry name" value="Metal cation-transporting ATPase, ATP-binding domain N"/>
    <property type="match status" value="1"/>
</dbReference>
<dbReference type="SUPFAM" id="SSF56784">
    <property type="entry name" value="HAD-like"/>
    <property type="match status" value="1"/>
</dbReference>
<dbReference type="Gene3D" id="3.40.50.1000">
    <property type="entry name" value="HAD superfamily/HAD-like"/>
    <property type="match status" value="1"/>
</dbReference>
<feature type="compositionally biased region" description="Polar residues" evidence="19">
    <location>
        <begin position="1046"/>
        <end position="1065"/>
    </location>
</feature>
<dbReference type="InterPro" id="IPR004014">
    <property type="entry name" value="ATPase_P-typ_cation-transptr_N"/>
</dbReference>
<evidence type="ECO:0000256" key="15">
    <source>
        <dbReference type="ARBA" id="ARBA00022989"/>
    </source>
</evidence>
<feature type="domain" description="Cation-transporting P-type ATPase N-terminal" evidence="20">
    <location>
        <begin position="46"/>
        <end position="122"/>
    </location>
</feature>
<feature type="compositionally biased region" description="Low complexity" evidence="19">
    <location>
        <begin position="1066"/>
        <end position="1087"/>
    </location>
</feature>
<dbReference type="GO" id="GO:0005388">
    <property type="term" value="F:P-type calcium transporter activity"/>
    <property type="evidence" value="ECO:0007669"/>
    <property type="project" value="UniProtKB-EC"/>
</dbReference>
<feature type="transmembrane region" description="Helical" evidence="18">
    <location>
        <begin position="105"/>
        <end position="124"/>
    </location>
</feature>
<comment type="function">
    <text evidence="18">Catalyzes the hydrolysis of ATP coupled with the transport of calcium.</text>
</comment>
<dbReference type="PRINTS" id="PR00119">
    <property type="entry name" value="CATATPASE"/>
</dbReference>
<dbReference type="SFLD" id="SFLDS00003">
    <property type="entry name" value="Haloacid_Dehalogenase"/>
    <property type="match status" value="1"/>
</dbReference>
<dbReference type="AlphaFoldDB" id="A0A672RSQ1"/>
<name>A0A672RSQ1_SINGR</name>
<dbReference type="InterPro" id="IPR059000">
    <property type="entry name" value="ATPase_P-type_domA"/>
</dbReference>
<dbReference type="InterPro" id="IPR023214">
    <property type="entry name" value="HAD_sf"/>
</dbReference>
<dbReference type="FunFam" id="1.20.1110.10:FF:000008">
    <property type="entry name" value="Calcium-transporting ATPase"/>
    <property type="match status" value="1"/>
</dbReference>
<dbReference type="GO" id="GO:0016887">
    <property type="term" value="F:ATP hydrolysis activity"/>
    <property type="evidence" value="ECO:0007669"/>
    <property type="project" value="InterPro"/>
</dbReference>